<proteinExistence type="predicted"/>
<keyword evidence="3" id="KW-1185">Reference proteome</keyword>
<dbReference type="Proteomes" id="UP000501568">
    <property type="component" value="Chromosome"/>
</dbReference>
<dbReference type="CDD" id="cd04301">
    <property type="entry name" value="NAT_SF"/>
    <property type="match status" value="1"/>
</dbReference>
<evidence type="ECO:0000259" key="1">
    <source>
        <dbReference type="PROSITE" id="PS51186"/>
    </source>
</evidence>
<dbReference type="EMBL" id="CP049109">
    <property type="protein sequence ID" value="QIG80631.1"/>
    <property type="molecule type" value="Genomic_DNA"/>
</dbReference>
<dbReference type="GO" id="GO:0016747">
    <property type="term" value="F:acyltransferase activity, transferring groups other than amino-acyl groups"/>
    <property type="evidence" value="ECO:0007669"/>
    <property type="project" value="InterPro"/>
</dbReference>
<protein>
    <submittedName>
        <fullName evidence="2">GNAT family N-acetyltransferase</fullName>
    </submittedName>
</protein>
<accession>A0A6G6Y703</accession>
<dbReference type="KEGG" id="spzr:G5C33_13125"/>
<dbReference type="RefSeq" id="WP_165327638.1">
    <property type="nucleotide sequence ID" value="NZ_CP049109.1"/>
</dbReference>
<dbReference type="PANTHER" id="PTHR43792:SF1">
    <property type="entry name" value="N-ACETYLTRANSFERASE DOMAIN-CONTAINING PROTEIN"/>
    <property type="match status" value="1"/>
</dbReference>
<dbReference type="SUPFAM" id="SSF55729">
    <property type="entry name" value="Acyl-CoA N-acyltransferases (Nat)"/>
    <property type="match status" value="1"/>
</dbReference>
<name>A0A6G6Y703_9SPHN</name>
<gene>
    <name evidence="2" type="ORF">G5C33_13125</name>
</gene>
<feature type="domain" description="N-acetyltransferase" evidence="1">
    <location>
        <begin position="7"/>
        <end position="168"/>
    </location>
</feature>
<dbReference type="PROSITE" id="PS51186">
    <property type="entry name" value="GNAT"/>
    <property type="match status" value="1"/>
</dbReference>
<evidence type="ECO:0000313" key="2">
    <source>
        <dbReference type="EMBL" id="QIG80631.1"/>
    </source>
</evidence>
<organism evidence="2 3">
    <name type="scientific">Stakelama tenebrarum</name>
    <dbReference type="NCBI Taxonomy" id="2711215"/>
    <lineage>
        <taxon>Bacteria</taxon>
        <taxon>Pseudomonadati</taxon>
        <taxon>Pseudomonadota</taxon>
        <taxon>Alphaproteobacteria</taxon>
        <taxon>Sphingomonadales</taxon>
        <taxon>Sphingomonadaceae</taxon>
        <taxon>Stakelama</taxon>
    </lineage>
</organism>
<dbReference type="PANTHER" id="PTHR43792">
    <property type="entry name" value="GNAT FAMILY, PUTATIVE (AFU_ORTHOLOGUE AFUA_3G00765)-RELATED-RELATED"/>
    <property type="match status" value="1"/>
</dbReference>
<reference evidence="2 3" key="1">
    <citation type="submission" date="2020-02" db="EMBL/GenBank/DDBJ databases">
        <authorList>
            <person name="Zheng R.K."/>
            <person name="Sun C.M."/>
        </authorList>
    </citation>
    <scope>NUCLEOTIDE SEQUENCE [LARGE SCALE GENOMIC DNA]</scope>
    <source>
        <strain evidence="3">zrk23</strain>
    </source>
</reference>
<dbReference type="InterPro" id="IPR051531">
    <property type="entry name" value="N-acetyltransferase"/>
</dbReference>
<dbReference type="InterPro" id="IPR016181">
    <property type="entry name" value="Acyl_CoA_acyltransferase"/>
</dbReference>
<dbReference type="Pfam" id="PF13302">
    <property type="entry name" value="Acetyltransf_3"/>
    <property type="match status" value="1"/>
</dbReference>
<dbReference type="AlphaFoldDB" id="A0A6G6Y703"/>
<evidence type="ECO:0000313" key="3">
    <source>
        <dbReference type="Proteomes" id="UP000501568"/>
    </source>
</evidence>
<keyword evidence="2" id="KW-0808">Transferase</keyword>
<dbReference type="InterPro" id="IPR000182">
    <property type="entry name" value="GNAT_dom"/>
</dbReference>
<sequence length="178" mass="19826">MITTERLTLRPPEDADAPALVAILSNSEVMRNLVRNPSVETAERSLVRHRGYREHHGLGFWAVEMDGKVVGLCGLKPGAEKTPIEGELEIGWIFAKKVWGQGVAREAAEASLQWAWENRPATRVVAITGEEHVVSQRLMEKLGMHRLPEGDFIHPDYDAEDPMGRSVTYAIERPGLHG</sequence>
<dbReference type="Gene3D" id="3.40.630.30">
    <property type="match status" value="1"/>
</dbReference>